<feature type="transmembrane region" description="Helical" evidence="1">
    <location>
        <begin position="31"/>
        <end position="50"/>
    </location>
</feature>
<keyword evidence="1" id="KW-1133">Transmembrane helix</keyword>
<keyword evidence="1" id="KW-0812">Transmembrane</keyword>
<gene>
    <name evidence="2" type="ORF">SM757_28375</name>
</gene>
<keyword evidence="3" id="KW-1185">Reference proteome</keyword>
<protein>
    <submittedName>
        <fullName evidence="2">Uncharacterized protein</fullName>
    </submittedName>
</protein>
<proteinExistence type="predicted"/>
<dbReference type="EMBL" id="JAXOJX010000071">
    <property type="protein sequence ID" value="MDZ5460504.1"/>
    <property type="molecule type" value="Genomic_DNA"/>
</dbReference>
<comment type="caution">
    <text evidence="2">The sequence shown here is derived from an EMBL/GenBank/DDBJ whole genome shotgun (WGS) entry which is preliminary data.</text>
</comment>
<sequence length="52" mass="5899">MNKGLRLAHKLRRKCLFRLQRPKDKAMSDQGWVQFAVMLAALGLVVVQAFTG</sequence>
<evidence type="ECO:0000256" key="1">
    <source>
        <dbReference type="SAM" id="Phobius"/>
    </source>
</evidence>
<dbReference type="Proteomes" id="UP001293718">
    <property type="component" value="Unassembled WGS sequence"/>
</dbReference>
<reference evidence="2 3" key="1">
    <citation type="submission" date="2023-11" db="EMBL/GenBank/DDBJ databases">
        <title>Draft genome of Azohydromonas lata strain H1 (DSM1123), a polyhydroxyalkanoate producer.</title>
        <authorList>
            <person name="Traversa D."/>
            <person name="D'Addabbo P."/>
            <person name="Pazzani C."/>
            <person name="Manzari C."/>
            <person name="Chiara M."/>
            <person name="Scrascia M."/>
        </authorList>
    </citation>
    <scope>NUCLEOTIDE SEQUENCE [LARGE SCALE GENOMIC DNA]</scope>
    <source>
        <strain evidence="2 3">H1</strain>
    </source>
</reference>
<dbReference type="RefSeq" id="WP_322467928.1">
    <property type="nucleotide sequence ID" value="NZ_JAXOJX010000071.1"/>
</dbReference>
<name>A0ABU5INN0_9BURK</name>
<accession>A0ABU5INN0</accession>
<evidence type="ECO:0000313" key="2">
    <source>
        <dbReference type="EMBL" id="MDZ5460504.1"/>
    </source>
</evidence>
<organism evidence="2 3">
    <name type="scientific">Azohydromonas lata</name>
    <dbReference type="NCBI Taxonomy" id="45677"/>
    <lineage>
        <taxon>Bacteria</taxon>
        <taxon>Pseudomonadati</taxon>
        <taxon>Pseudomonadota</taxon>
        <taxon>Betaproteobacteria</taxon>
        <taxon>Burkholderiales</taxon>
        <taxon>Sphaerotilaceae</taxon>
        <taxon>Azohydromonas</taxon>
    </lineage>
</organism>
<evidence type="ECO:0000313" key="3">
    <source>
        <dbReference type="Proteomes" id="UP001293718"/>
    </source>
</evidence>
<keyword evidence="1" id="KW-0472">Membrane</keyword>